<keyword evidence="7 8" id="KW-0472">Membrane</keyword>
<feature type="transmembrane region" description="Helical" evidence="8">
    <location>
        <begin position="369"/>
        <end position="387"/>
    </location>
</feature>
<name>A0A8I1EKG2_PSEPU</name>
<keyword evidence="3 8" id="KW-0813">Transport</keyword>
<feature type="transmembrane region" description="Helical" evidence="8">
    <location>
        <begin position="74"/>
        <end position="93"/>
    </location>
</feature>
<feature type="transmembrane region" description="Helical" evidence="8">
    <location>
        <begin position="44"/>
        <end position="62"/>
    </location>
</feature>
<dbReference type="CDD" id="cd17320">
    <property type="entry name" value="MFS_MdfA_MDR_like"/>
    <property type="match status" value="1"/>
</dbReference>
<evidence type="ECO:0000256" key="4">
    <source>
        <dbReference type="ARBA" id="ARBA00022475"/>
    </source>
</evidence>
<evidence type="ECO:0000256" key="1">
    <source>
        <dbReference type="ARBA" id="ARBA00004651"/>
    </source>
</evidence>
<dbReference type="InterPro" id="IPR004812">
    <property type="entry name" value="Efflux_drug-R_Bcr/CmlA"/>
</dbReference>
<dbReference type="Proteomes" id="UP000637061">
    <property type="component" value="Unassembled WGS sequence"/>
</dbReference>
<evidence type="ECO:0000313" key="10">
    <source>
        <dbReference type="EMBL" id="MBI6886787.1"/>
    </source>
</evidence>
<feature type="transmembrane region" description="Helical" evidence="8">
    <location>
        <begin position="336"/>
        <end position="357"/>
    </location>
</feature>
<keyword evidence="6 8" id="KW-1133">Transmembrane helix</keyword>
<proteinExistence type="inferred from homology"/>
<comment type="caution">
    <text evidence="8">Lacks conserved residue(s) required for the propagation of feature annotation.</text>
</comment>
<evidence type="ECO:0000256" key="3">
    <source>
        <dbReference type="ARBA" id="ARBA00022448"/>
    </source>
</evidence>
<dbReference type="PANTHER" id="PTHR23502">
    <property type="entry name" value="MAJOR FACILITATOR SUPERFAMILY"/>
    <property type="match status" value="1"/>
</dbReference>
<dbReference type="InterPro" id="IPR020846">
    <property type="entry name" value="MFS_dom"/>
</dbReference>
<feature type="transmembrane region" description="Helical" evidence="8">
    <location>
        <begin position="163"/>
        <end position="182"/>
    </location>
</feature>
<keyword evidence="5 8" id="KW-0812">Transmembrane</keyword>
<dbReference type="GO" id="GO:0005886">
    <property type="term" value="C:plasma membrane"/>
    <property type="evidence" value="ECO:0007669"/>
    <property type="project" value="UniProtKB-SubCell"/>
</dbReference>
<sequence>MLSNPSRLIVLLAALVAFAPLSIDTYLPSLPTIAADLGASSSSVQLTIGAFLAGLCVGMLFHGPCSDRFGRRPVLVWGMVLYLGATVGCLLADNIEALIGWRFLQALGGAAASVLARTIVRDVFSIGQAARTLSLMHLVTMLATLVAPLAGGLLMQLHSWRSIFAALFAFAAVCLLASLRYIPETHPAERRVGSLGTALAGYWQIACNAQALAYILCMGLSFGGMFAFITASPYVYIEYFQISPQGYGWLFGLNIFGVIIVTLINARLVTRFGPLAMLGAGAAIVSVAVLGLGVVASTEAPGLIGIVLPVVLFVSVTGLMGANCVASLLKLFPNNAGAAAGLAVSSQFALGAAFSAWVGSLADGSPRPMCWVIAAAGAGSVLCYVWLRARSRTAKQRRAA</sequence>
<evidence type="ECO:0000256" key="2">
    <source>
        <dbReference type="ARBA" id="ARBA00006236"/>
    </source>
</evidence>
<evidence type="ECO:0000256" key="8">
    <source>
        <dbReference type="RuleBase" id="RU365088"/>
    </source>
</evidence>
<dbReference type="Gene3D" id="1.20.1720.10">
    <property type="entry name" value="Multidrug resistance protein D"/>
    <property type="match status" value="1"/>
</dbReference>
<dbReference type="GO" id="GO:0015385">
    <property type="term" value="F:sodium:proton antiporter activity"/>
    <property type="evidence" value="ECO:0007669"/>
    <property type="project" value="TreeGrafter"/>
</dbReference>
<feature type="transmembrane region" description="Helical" evidence="8">
    <location>
        <begin position="132"/>
        <end position="157"/>
    </location>
</feature>
<comment type="caution">
    <text evidence="10">The sequence shown here is derived from an EMBL/GenBank/DDBJ whole genome shotgun (WGS) entry which is preliminary data.</text>
</comment>
<dbReference type="InterPro" id="IPR036259">
    <property type="entry name" value="MFS_trans_sf"/>
</dbReference>
<dbReference type="InterPro" id="IPR011701">
    <property type="entry name" value="MFS"/>
</dbReference>
<accession>A0A8I1EKG2</accession>
<evidence type="ECO:0000256" key="7">
    <source>
        <dbReference type="ARBA" id="ARBA00023136"/>
    </source>
</evidence>
<protein>
    <recommendedName>
        <fullName evidence="8">Bcr/CflA family efflux transporter</fullName>
    </recommendedName>
</protein>
<dbReference type="AlphaFoldDB" id="A0A8I1EKG2"/>
<feature type="transmembrane region" description="Helical" evidence="8">
    <location>
        <begin position="275"/>
        <end position="296"/>
    </location>
</feature>
<dbReference type="NCBIfam" id="NF008314">
    <property type="entry name" value="PRK11102.1"/>
    <property type="match status" value="1"/>
</dbReference>
<organism evidence="10 11">
    <name type="scientific">Pseudomonas putida</name>
    <name type="common">Arthrobacter siderocapsulatus</name>
    <dbReference type="NCBI Taxonomy" id="303"/>
    <lineage>
        <taxon>Bacteria</taxon>
        <taxon>Pseudomonadati</taxon>
        <taxon>Pseudomonadota</taxon>
        <taxon>Gammaproteobacteria</taxon>
        <taxon>Pseudomonadales</taxon>
        <taxon>Pseudomonadaceae</taxon>
        <taxon>Pseudomonas</taxon>
    </lineage>
</organism>
<dbReference type="RefSeq" id="WP_104886226.1">
    <property type="nucleotide sequence ID" value="NZ_JAEHTE010000037.1"/>
</dbReference>
<feature type="transmembrane region" description="Helical" evidence="8">
    <location>
        <begin position="302"/>
        <end position="329"/>
    </location>
</feature>
<gene>
    <name evidence="10" type="ORF">JEU22_23055</name>
</gene>
<dbReference type="PROSITE" id="PS50850">
    <property type="entry name" value="MFS"/>
    <property type="match status" value="1"/>
</dbReference>
<evidence type="ECO:0000256" key="6">
    <source>
        <dbReference type="ARBA" id="ARBA00022989"/>
    </source>
</evidence>
<feature type="transmembrane region" description="Helical" evidence="8">
    <location>
        <begin position="249"/>
        <end position="268"/>
    </location>
</feature>
<feature type="transmembrane region" description="Helical" evidence="8">
    <location>
        <begin position="211"/>
        <end position="237"/>
    </location>
</feature>
<keyword evidence="4" id="KW-1003">Cell membrane</keyword>
<dbReference type="PANTHER" id="PTHR23502:SF132">
    <property type="entry name" value="POLYAMINE TRANSPORTER 2-RELATED"/>
    <property type="match status" value="1"/>
</dbReference>
<comment type="subcellular location">
    <subcellularLocation>
        <location evidence="8">Cell inner membrane</location>
        <topology evidence="8">Multi-pass membrane protein</topology>
    </subcellularLocation>
    <subcellularLocation>
        <location evidence="1">Cell membrane</location>
        <topology evidence="1">Multi-pass membrane protein</topology>
    </subcellularLocation>
</comment>
<evidence type="ECO:0000256" key="5">
    <source>
        <dbReference type="ARBA" id="ARBA00022692"/>
    </source>
</evidence>
<dbReference type="EMBL" id="JAEHTE010000037">
    <property type="protein sequence ID" value="MBI6886787.1"/>
    <property type="molecule type" value="Genomic_DNA"/>
</dbReference>
<reference evidence="10" key="1">
    <citation type="submission" date="2020-12" db="EMBL/GenBank/DDBJ databases">
        <title>Enhanced detection system for hospital associated transmission using whole genome sequencing surveillance.</title>
        <authorList>
            <person name="Harrison L.H."/>
            <person name="Van Tyne D."/>
            <person name="Marsh J.W."/>
            <person name="Griffith M.P."/>
            <person name="Snyder D.J."/>
            <person name="Cooper V.S."/>
            <person name="Mustapha M."/>
        </authorList>
    </citation>
    <scope>NUCLEOTIDE SEQUENCE</scope>
    <source>
        <strain evidence="10">PSB00042</strain>
    </source>
</reference>
<keyword evidence="8" id="KW-0997">Cell inner membrane</keyword>
<dbReference type="GO" id="GO:1990961">
    <property type="term" value="P:xenobiotic detoxification by transmembrane export across the plasma membrane"/>
    <property type="evidence" value="ECO:0007669"/>
    <property type="project" value="InterPro"/>
</dbReference>
<evidence type="ECO:0000259" key="9">
    <source>
        <dbReference type="PROSITE" id="PS50850"/>
    </source>
</evidence>
<dbReference type="FunFam" id="1.20.1720.10:FF:000005">
    <property type="entry name" value="Bcr/CflA family efflux transporter"/>
    <property type="match status" value="1"/>
</dbReference>
<comment type="similarity">
    <text evidence="2 8">Belongs to the major facilitator superfamily. Bcr/CmlA family.</text>
</comment>
<feature type="transmembrane region" description="Helical" evidence="8">
    <location>
        <begin position="99"/>
        <end position="120"/>
    </location>
</feature>
<feature type="domain" description="Major facilitator superfamily (MFS) profile" evidence="9">
    <location>
        <begin position="8"/>
        <end position="392"/>
    </location>
</feature>
<dbReference type="NCBIfam" id="TIGR00710">
    <property type="entry name" value="efflux_Bcr_CflA"/>
    <property type="match status" value="1"/>
</dbReference>
<dbReference type="GO" id="GO:0042910">
    <property type="term" value="F:xenobiotic transmembrane transporter activity"/>
    <property type="evidence" value="ECO:0007669"/>
    <property type="project" value="InterPro"/>
</dbReference>
<dbReference type="SUPFAM" id="SSF103473">
    <property type="entry name" value="MFS general substrate transporter"/>
    <property type="match status" value="1"/>
</dbReference>
<dbReference type="Pfam" id="PF07690">
    <property type="entry name" value="MFS_1"/>
    <property type="match status" value="1"/>
</dbReference>
<evidence type="ECO:0000313" key="11">
    <source>
        <dbReference type="Proteomes" id="UP000637061"/>
    </source>
</evidence>